<feature type="repeat" description="PPR" evidence="2">
    <location>
        <begin position="361"/>
        <end position="391"/>
    </location>
</feature>
<feature type="repeat" description="PPR" evidence="2">
    <location>
        <begin position="166"/>
        <end position="196"/>
    </location>
</feature>
<sequence>MVTKPSFRILSNYATSILSSSNPPKPNFTNTVKKPPSKVTAFCNSQITHYGRTGYLNEAESVFNRMPFKTIVTHTAMLTAYAENGRIIAARQVFDEMPQRNIASWNAMITAYIRNGLRLDEAFELFRRMPERNSISHAAMITGFAQAGMMGEAWRLFSGMPEADREPVAANAVIFGYLKIGELEEAARVFDGMRQRDVVSWSSMVDGYCKSGRIDEGKELFERMPERNVVSWTTLINGHLNFGVWAEGFELFSRMRKETSVEVNSITLTAMLDTCASLNRTEEGIQVHGLVVSMGFKSDTFLGNSIINMYCRAGCVDSARKMFNMMIKKNVVSWNTLLAGYIQNNSIGEAYALFSRIPRKDVVSWTTMIAGLLNNGRLEEAISLFMEIEQKDDIAWTALISGFVSNGEYERAFTWFIDMIRESIKPNSVTLSSIICAAAGSASLNQGEQIHALVVKTEKEPDLSVFNSLVSMYAKCGNVWDAYKIFLSISEPNIVSMNSMITAFSQHGHGEEALQLFRHMQDKGHEPNQITFLGVLTACAHAGLVEEGKYHFESMKSSYFIEPGPDHYACMVDILGRAGLVKEAVDLINSMPSEPHLGVWGALLSASRTHKNLYLAKVAAQHILELDPNNATAYVVLSNMYSDAKLTCNEEEVRTAKRVKRTAKNPGCSWIVV</sequence>
<accession>A0AAP0JH62</accession>
<dbReference type="FunFam" id="1.25.40.10:FF:000606">
    <property type="entry name" value="Putative pentatricopeptide repeat-containing protein"/>
    <property type="match status" value="1"/>
</dbReference>
<organism evidence="3 4">
    <name type="scientific">Stephania cephalantha</name>
    <dbReference type="NCBI Taxonomy" id="152367"/>
    <lineage>
        <taxon>Eukaryota</taxon>
        <taxon>Viridiplantae</taxon>
        <taxon>Streptophyta</taxon>
        <taxon>Embryophyta</taxon>
        <taxon>Tracheophyta</taxon>
        <taxon>Spermatophyta</taxon>
        <taxon>Magnoliopsida</taxon>
        <taxon>Ranunculales</taxon>
        <taxon>Menispermaceae</taxon>
        <taxon>Menispermoideae</taxon>
        <taxon>Cissampelideae</taxon>
        <taxon>Stephania</taxon>
    </lineage>
</organism>
<dbReference type="InterPro" id="IPR046848">
    <property type="entry name" value="E_motif"/>
</dbReference>
<feature type="repeat" description="PPR" evidence="2">
    <location>
        <begin position="70"/>
        <end position="100"/>
    </location>
</feature>
<dbReference type="Pfam" id="PF01535">
    <property type="entry name" value="PPR"/>
    <property type="match status" value="12"/>
</dbReference>
<dbReference type="PROSITE" id="PS51375">
    <property type="entry name" value="PPR"/>
    <property type="match status" value="8"/>
</dbReference>
<feature type="repeat" description="PPR" evidence="2">
    <location>
        <begin position="101"/>
        <end position="136"/>
    </location>
</feature>
<dbReference type="PANTHER" id="PTHR47926">
    <property type="entry name" value="PENTATRICOPEPTIDE REPEAT-CONTAINING PROTEIN"/>
    <property type="match status" value="1"/>
</dbReference>
<name>A0AAP0JH62_9MAGN</name>
<reference evidence="3 4" key="1">
    <citation type="submission" date="2024-01" db="EMBL/GenBank/DDBJ databases">
        <title>Genome assemblies of Stephania.</title>
        <authorList>
            <person name="Yang L."/>
        </authorList>
    </citation>
    <scope>NUCLEOTIDE SEQUENCE [LARGE SCALE GENOMIC DNA]</scope>
    <source>
        <strain evidence="3">JXDWG</strain>
        <tissue evidence="3">Leaf</tissue>
    </source>
</reference>
<evidence type="ECO:0000256" key="1">
    <source>
        <dbReference type="ARBA" id="ARBA00022737"/>
    </source>
</evidence>
<evidence type="ECO:0000256" key="2">
    <source>
        <dbReference type="PROSITE-ProRule" id="PRU00708"/>
    </source>
</evidence>
<dbReference type="NCBIfam" id="TIGR00756">
    <property type="entry name" value="PPR"/>
    <property type="match status" value="11"/>
</dbReference>
<gene>
    <name evidence="3" type="ORF">Scep_013295</name>
</gene>
<comment type="caution">
    <text evidence="3">The sequence shown here is derived from an EMBL/GenBank/DDBJ whole genome shotgun (WGS) entry which is preliminary data.</text>
</comment>
<keyword evidence="1" id="KW-0677">Repeat</keyword>
<evidence type="ECO:0000313" key="4">
    <source>
        <dbReference type="Proteomes" id="UP001419268"/>
    </source>
</evidence>
<evidence type="ECO:0008006" key="5">
    <source>
        <dbReference type="Google" id="ProtNLM"/>
    </source>
</evidence>
<dbReference type="GO" id="GO:0003723">
    <property type="term" value="F:RNA binding"/>
    <property type="evidence" value="ECO:0007669"/>
    <property type="project" value="InterPro"/>
</dbReference>
<proteinExistence type="predicted"/>
<dbReference type="Pfam" id="PF13041">
    <property type="entry name" value="PPR_2"/>
    <property type="match status" value="2"/>
</dbReference>
<feature type="repeat" description="PPR" evidence="2">
    <location>
        <begin position="299"/>
        <end position="333"/>
    </location>
</feature>
<evidence type="ECO:0000313" key="3">
    <source>
        <dbReference type="EMBL" id="KAK9133767.1"/>
    </source>
</evidence>
<feature type="repeat" description="PPR" evidence="2">
    <location>
        <begin position="197"/>
        <end position="231"/>
    </location>
</feature>
<dbReference type="Gene3D" id="1.25.40.10">
    <property type="entry name" value="Tetratricopeptide repeat domain"/>
    <property type="match status" value="5"/>
</dbReference>
<dbReference type="GO" id="GO:0009451">
    <property type="term" value="P:RNA modification"/>
    <property type="evidence" value="ECO:0007669"/>
    <property type="project" value="InterPro"/>
</dbReference>
<dbReference type="Pfam" id="PF20431">
    <property type="entry name" value="E_motif"/>
    <property type="match status" value="1"/>
</dbReference>
<dbReference type="InterPro" id="IPR002885">
    <property type="entry name" value="PPR_rpt"/>
</dbReference>
<dbReference type="InterPro" id="IPR011990">
    <property type="entry name" value="TPR-like_helical_dom_sf"/>
</dbReference>
<protein>
    <recommendedName>
        <fullName evidence="5">Pentatricopeptide repeat-containing protein</fullName>
    </recommendedName>
</protein>
<dbReference type="AlphaFoldDB" id="A0AAP0JH62"/>
<dbReference type="SUPFAM" id="SSF48452">
    <property type="entry name" value="TPR-like"/>
    <property type="match status" value="2"/>
</dbReference>
<dbReference type="EMBL" id="JBBNAG010000005">
    <property type="protein sequence ID" value="KAK9133767.1"/>
    <property type="molecule type" value="Genomic_DNA"/>
</dbReference>
<dbReference type="FunFam" id="1.25.40.10:FF:000090">
    <property type="entry name" value="Pentatricopeptide repeat-containing protein, chloroplastic"/>
    <property type="match status" value="1"/>
</dbReference>
<dbReference type="InterPro" id="IPR046960">
    <property type="entry name" value="PPR_At4g14850-like_plant"/>
</dbReference>
<dbReference type="Proteomes" id="UP001419268">
    <property type="component" value="Unassembled WGS sequence"/>
</dbReference>
<feature type="repeat" description="PPR" evidence="2">
    <location>
        <begin position="392"/>
        <end position="426"/>
    </location>
</feature>
<keyword evidence="4" id="KW-1185">Reference proteome</keyword>
<feature type="repeat" description="PPR" evidence="2">
    <location>
        <begin position="493"/>
        <end position="527"/>
    </location>
</feature>